<dbReference type="Pfam" id="PF04519">
    <property type="entry name" value="Bactofilin"/>
    <property type="match status" value="1"/>
</dbReference>
<gene>
    <name evidence="2" type="ORF">GCM10008111_21540</name>
</gene>
<keyword evidence="3" id="KW-1185">Reference proteome</keyword>
<accession>A0ABQ2WRW6</accession>
<sequence length="108" mass="11503">MQIDGEYDGDIDCRSTVIISSSGKVTGEIRADKIMINGQFEGNIFANTVEILAQGKAQGVLHTDNLCIERGGSFLGETHLAQSQQQSLLLNEQSTATSLNVGFSSANP</sequence>
<evidence type="ECO:0000313" key="2">
    <source>
        <dbReference type="EMBL" id="GGW65181.1"/>
    </source>
</evidence>
<dbReference type="EMBL" id="BMYR01000008">
    <property type="protein sequence ID" value="GGW65181.1"/>
    <property type="molecule type" value="Genomic_DNA"/>
</dbReference>
<reference evidence="3" key="1">
    <citation type="journal article" date="2019" name="Int. J. Syst. Evol. Microbiol.">
        <title>The Global Catalogue of Microorganisms (GCM) 10K type strain sequencing project: providing services to taxonomists for standard genome sequencing and annotation.</title>
        <authorList>
            <consortium name="The Broad Institute Genomics Platform"/>
            <consortium name="The Broad Institute Genome Sequencing Center for Infectious Disease"/>
            <person name="Wu L."/>
            <person name="Ma J."/>
        </authorList>
    </citation>
    <scope>NUCLEOTIDE SEQUENCE [LARGE SCALE GENOMIC DNA]</scope>
    <source>
        <strain evidence="3">KCTC 23723</strain>
    </source>
</reference>
<organism evidence="2 3">
    <name type="scientific">Alishewanella tabrizica</name>
    <dbReference type="NCBI Taxonomy" id="671278"/>
    <lineage>
        <taxon>Bacteria</taxon>
        <taxon>Pseudomonadati</taxon>
        <taxon>Pseudomonadota</taxon>
        <taxon>Gammaproteobacteria</taxon>
        <taxon>Alteromonadales</taxon>
        <taxon>Alteromonadaceae</taxon>
        <taxon>Alishewanella</taxon>
    </lineage>
</organism>
<evidence type="ECO:0008006" key="4">
    <source>
        <dbReference type="Google" id="ProtNLM"/>
    </source>
</evidence>
<dbReference type="PANTHER" id="PTHR35024:SF4">
    <property type="entry name" value="POLYMER-FORMING CYTOSKELETAL PROTEIN"/>
    <property type="match status" value="1"/>
</dbReference>
<dbReference type="InterPro" id="IPR007607">
    <property type="entry name" value="BacA/B"/>
</dbReference>
<dbReference type="PANTHER" id="PTHR35024">
    <property type="entry name" value="HYPOTHETICAL CYTOSOLIC PROTEIN"/>
    <property type="match status" value="1"/>
</dbReference>
<dbReference type="RefSeq" id="WP_229797037.1">
    <property type="nucleotide sequence ID" value="NZ_BMYR01000008.1"/>
</dbReference>
<dbReference type="Proteomes" id="UP000634667">
    <property type="component" value="Unassembled WGS sequence"/>
</dbReference>
<evidence type="ECO:0000256" key="1">
    <source>
        <dbReference type="ARBA" id="ARBA00044755"/>
    </source>
</evidence>
<name>A0ABQ2WRW6_9ALTE</name>
<comment type="similarity">
    <text evidence="1">Belongs to the bactofilin family.</text>
</comment>
<proteinExistence type="inferred from homology"/>
<comment type="caution">
    <text evidence="2">The sequence shown here is derived from an EMBL/GenBank/DDBJ whole genome shotgun (WGS) entry which is preliminary data.</text>
</comment>
<evidence type="ECO:0000313" key="3">
    <source>
        <dbReference type="Proteomes" id="UP000634667"/>
    </source>
</evidence>
<protein>
    <recommendedName>
        <fullName evidence="4">Polymer-forming cytoskeletal protein</fullName>
    </recommendedName>
</protein>